<sequence length="161" mass="17983">STSRAIYQAISNILERLNSGKFTALMCMDLSRAFDNVRHDVRFSKLNMCGVRGLPLKLIKSYLNGRSQYAVKFDPVSVEMLRSVPLPVGKGVPQDRFWGHSSISFTPMVYRFLTEFSVSYADDVSVVVSANDKSLLGTKMCMALADSEAWSISVEERSLRA</sequence>
<accession>A0ABD2NK69</accession>
<feature type="domain" description="Reverse transcriptase" evidence="1">
    <location>
        <begin position="20"/>
        <end position="139"/>
    </location>
</feature>
<evidence type="ECO:0000313" key="2">
    <source>
        <dbReference type="EMBL" id="KAL3279097.1"/>
    </source>
</evidence>
<comment type="caution">
    <text evidence="2">The sequence shown here is derived from an EMBL/GenBank/DDBJ whole genome shotgun (WGS) entry which is preliminary data.</text>
</comment>
<evidence type="ECO:0000313" key="3">
    <source>
        <dbReference type="Proteomes" id="UP001516400"/>
    </source>
</evidence>
<dbReference type="Pfam" id="PF00078">
    <property type="entry name" value="RVT_1"/>
    <property type="match status" value="1"/>
</dbReference>
<keyword evidence="3" id="KW-1185">Reference proteome</keyword>
<reference evidence="2 3" key="1">
    <citation type="journal article" date="2021" name="BMC Biol.">
        <title>Horizontally acquired antibacterial genes associated with adaptive radiation of ladybird beetles.</title>
        <authorList>
            <person name="Li H.S."/>
            <person name="Tang X.F."/>
            <person name="Huang Y.H."/>
            <person name="Xu Z.Y."/>
            <person name="Chen M.L."/>
            <person name="Du X.Y."/>
            <person name="Qiu B.Y."/>
            <person name="Chen P.T."/>
            <person name="Zhang W."/>
            <person name="Slipinski A."/>
            <person name="Escalona H.E."/>
            <person name="Waterhouse R.M."/>
            <person name="Zwick A."/>
            <person name="Pang H."/>
        </authorList>
    </citation>
    <scope>NUCLEOTIDE SEQUENCE [LARGE SCALE GENOMIC DNA]</scope>
    <source>
        <strain evidence="2">SYSU2018</strain>
    </source>
</reference>
<name>A0ABD2NK69_9CUCU</name>
<organism evidence="2 3">
    <name type="scientific">Cryptolaemus montrouzieri</name>
    <dbReference type="NCBI Taxonomy" id="559131"/>
    <lineage>
        <taxon>Eukaryota</taxon>
        <taxon>Metazoa</taxon>
        <taxon>Ecdysozoa</taxon>
        <taxon>Arthropoda</taxon>
        <taxon>Hexapoda</taxon>
        <taxon>Insecta</taxon>
        <taxon>Pterygota</taxon>
        <taxon>Neoptera</taxon>
        <taxon>Endopterygota</taxon>
        <taxon>Coleoptera</taxon>
        <taxon>Polyphaga</taxon>
        <taxon>Cucujiformia</taxon>
        <taxon>Coccinelloidea</taxon>
        <taxon>Coccinellidae</taxon>
        <taxon>Scymninae</taxon>
        <taxon>Scymnini</taxon>
        <taxon>Cryptolaemus</taxon>
    </lineage>
</organism>
<proteinExistence type="predicted"/>
<gene>
    <name evidence="2" type="ORF">HHI36_016611</name>
</gene>
<dbReference type="AlphaFoldDB" id="A0ABD2NK69"/>
<dbReference type="InterPro" id="IPR000477">
    <property type="entry name" value="RT_dom"/>
</dbReference>
<protein>
    <recommendedName>
        <fullName evidence="1">Reverse transcriptase domain-containing protein</fullName>
    </recommendedName>
</protein>
<evidence type="ECO:0000259" key="1">
    <source>
        <dbReference type="Pfam" id="PF00078"/>
    </source>
</evidence>
<feature type="non-terminal residue" evidence="2">
    <location>
        <position position="1"/>
    </location>
</feature>
<dbReference type="PANTHER" id="PTHR33332">
    <property type="entry name" value="REVERSE TRANSCRIPTASE DOMAIN-CONTAINING PROTEIN"/>
    <property type="match status" value="1"/>
</dbReference>
<dbReference type="Proteomes" id="UP001516400">
    <property type="component" value="Unassembled WGS sequence"/>
</dbReference>
<dbReference type="EMBL" id="JABFTP020000124">
    <property type="protein sequence ID" value="KAL3279097.1"/>
    <property type="molecule type" value="Genomic_DNA"/>
</dbReference>